<dbReference type="Proteomes" id="UP000183461">
    <property type="component" value="Unassembled WGS sequence"/>
</dbReference>
<proteinExistence type="predicted"/>
<sequence>MASVLLGTVKNNDEIDSYANFEASTDLCEQCAEAGYAILQKKYNDAECDEELLERRLIKELEMLYNKFMVENI</sequence>
<evidence type="ECO:0000313" key="2">
    <source>
        <dbReference type="Proteomes" id="UP000183461"/>
    </source>
</evidence>
<name>A0A1K1MYH7_RUMFL</name>
<dbReference type="EMBL" id="FPIP01000003">
    <property type="protein sequence ID" value="SFW28175.1"/>
    <property type="molecule type" value="Genomic_DNA"/>
</dbReference>
<dbReference type="AlphaFoldDB" id="A0A1K1MYH7"/>
<protein>
    <submittedName>
        <fullName evidence="1">Uncharacterized protein</fullName>
    </submittedName>
</protein>
<evidence type="ECO:0000313" key="1">
    <source>
        <dbReference type="EMBL" id="SFW28175.1"/>
    </source>
</evidence>
<dbReference type="RefSeq" id="WP_072299841.1">
    <property type="nucleotide sequence ID" value="NZ_FPIP01000003.1"/>
</dbReference>
<reference evidence="1 2" key="1">
    <citation type="submission" date="2016-11" db="EMBL/GenBank/DDBJ databases">
        <authorList>
            <person name="Jaros S."/>
            <person name="Januszkiewicz K."/>
            <person name="Wedrychowicz H."/>
        </authorList>
    </citation>
    <scope>NUCLEOTIDE SEQUENCE [LARGE SCALE GENOMIC DNA]</scope>
    <source>
        <strain evidence="1 2">YL228</strain>
    </source>
</reference>
<accession>A0A1K1MYH7</accession>
<organism evidence="1 2">
    <name type="scientific">Ruminococcus flavefaciens</name>
    <dbReference type="NCBI Taxonomy" id="1265"/>
    <lineage>
        <taxon>Bacteria</taxon>
        <taxon>Bacillati</taxon>
        <taxon>Bacillota</taxon>
        <taxon>Clostridia</taxon>
        <taxon>Eubacteriales</taxon>
        <taxon>Oscillospiraceae</taxon>
        <taxon>Ruminococcus</taxon>
    </lineage>
</organism>
<gene>
    <name evidence="1" type="ORF">SAMN02910280_1514</name>
</gene>